<proteinExistence type="predicted"/>
<feature type="transmembrane region" description="Helical" evidence="5">
    <location>
        <begin position="354"/>
        <end position="376"/>
    </location>
</feature>
<comment type="subcellular location">
    <subcellularLocation>
        <location evidence="1">Membrane</location>
        <topology evidence="1">Multi-pass membrane protein</topology>
    </subcellularLocation>
</comment>
<organism evidence="7 8">
    <name type="scientific">Cytobacillus kochii</name>
    <dbReference type="NCBI Taxonomy" id="859143"/>
    <lineage>
        <taxon>Bacteria</taxon>
        <taxon>Bacillati</taxon>
        <taxon>Bacillota</taxon>
        <taxon>Bacilli</taxon>
        <taxon>Bacillales</taxon>
        <taxon>Bacillaceae</taxon>
        <taxon>Cytobacillus</taxon>
    </lineage>
</organism>
<dbReference type="PANTHER" id="PTHR42770:SF7">
    <property type="entry name" value="MEMBRANE PROTEIN"/>
    <property type="match status" value="1"/>
</dbReference>
<sequence length="460" mass="49417">MNKNKVLSRFDVLFLSFGAMIGWGWVVLSGNWVHTAGSVGATIAFIVGGILVSFVGLAYAELSSAMPTNGGTMIFAERGIGRKSAFIAAWGLALCYISVVAFEAVALPTVVEYLFPNYKVGYMYTINDYDVYLSWVLVGVAGALFVTIFNFFGVKSAAFLQMVLTIVIALIGVMLIAGAGVTGSLADAEPLFVGGVSGIIVVLVMTPFMFVGFDVIPQTAEEMNIPPKSIGRLLIMSVAFAVIFYIGVVIAVGIAVDKTTLSTSVLPTADAMAIIYGSDHFATILILGGIAGILTSWNAFIIGGSRILCSMAEKEMIPAWFGRLHPKNKTPTNAILFIGGLSMLAPLLGRPMLVWLVDAGGLAVLFAYLIVSIAFLQLRKNEPDMLRPFKAGNSNIVGWLAVLLSIGFIILFFPGMPAALIWPYEWVIFAGWWVIGGLLIYLKRETYMKSSKDISSSKTM</sequence>
<gene>
    <name evidence="7" type="ORF">CKF48_16175</name>
</gene>
<evidence type="ECO:0000256" key="4">
    <source>
        <dbReference type="ARBA" id="ARBA00023136"/>
    </source>
</evidence>
<dbReference type="InterPro" id="IPR050367">
    <property type="entry name" value="APC_superfamily"/>
</dbReference>
<evidence type="ECO:0000256" key="2">
    <source>
        <dbReference type="ARBA" id="ARBA00022692"/>
    </source>
</evidence>
<accession>A0A248TPD9</accession>
<feature type="transmembrane region" description="Helical" evidence="5">
    <location>
        <begin position="12"/>
        <end position="33"/>
    </location>
</feature>
<keyword evidence="2 5" id="KW-0812">Transmembrane</keyword>
<dbReference type="OrthoDB" id="3181223at2"/>
<evidence type="ECO:0000313" key="8">
    <source>
        <dbReference type="Proteomes" id="UP000215137"/>
    </source>
</evidence>
<feature type="transmembrane region" description="Helical" evidence="5">
    <location>
        <begin position="87"/>
        <end position="111"/>
    </location>
</feature>
<reference evidence="7 8" key="1">
    <citation type="submission" date="2017-08" db="EMBL/GenBank/DDBJ databases">
        <title>Complete Genome Sequence of Bacillus kochii Oregon-R-modENCODE STRAIN BDGP4, isolated from Drosophila melanogaster gut.</title>
        <authorList>
            <person name="Wan K.H."/>
            <person name="Yu C."/>
            <person name="Park S."/>
            <person name="Hammonds A.S."/>
            <person name="Booth B.W."/>
            <person name="Celniker S.E."/>
        </authorList>
    </citation>
    <scope>NUCLEOTIDE SEQUENCE [LARGE SCALE GENOMIC DNA]</scope>
    <source>
        <strain evidence="7 8">BDGP4</strain>
    </source>
</reference>
<dbReference type="KEGG" id="bko:CKF48_16175"/>
<protein>
    <submittedName>
        <fullName evidence="7">Amino acid permease</fullName>
    </submittedName>
</protein>
<feature type="transmembrane region" description="Helical" evidence="5">
    <location>
        <begin position="131"/>
        <end position="152"/>
    </location>
</feature>
<feature type="transmembrane region" description="Helical" evidence="5">
    <location>
        <begin position="330"/>
        <end position="348"/>
    </location>
</feature>
<feature type="transmembrane region" description="Helical" evidence="5">
    <location>
        <begin position="233"/>
        <end position="256"/>
    </location>
</feature>
<dbReference type="PIRSF" id="PIRSF006060">
    <property type="entry name" value="AA_transporter"/>
    <property type="match status" value="1"/>
</dbReference>
<feature type="transmembrane region" description="Helical" evidence="5">
    <location>
        <begin position="191"/>
        <end position="213"/>
    </location>
</feature>
<dbReference type="GO" id="GO:0005886">
    <property type="term" value="C:plasma membrane"/>
    <property type="evidence" value="ECO:0007669"/>
    <property type="project" value="UniProtKB-SubCell"/>
</dbReference>
<feature type="transmembrane region" description="Helical" evidence="5">
    <location>
        <begin position="421"/>
        <end position="442"/>
    </location>
</feature>
<dbReference type="EMBL" id="CP022983">
    <property type="protein sequence ID" value="ASV70067.1"/>
    <property type="molecule type" value="Genomic_DNA"/>
</dbReference>
<evidence type="ECO:0000313" key="7">
    <source>
        <dbReference type="EMBL" id="ASV70067.1"/>
    </source>
</evidence>
<dbReference type="Proteomes" id="UP000215137">
    <property type="component" value="Chromosome"/>
</dbReference>
<feature type="domain" description="Amino acid permease/ SLC12A" evidence="6">
    <location>
        <begin position="11"/>
        <end position="449"/>
    </location>
</feature>
<dbReference type="PANTHER" id="PTHR42770">
    <property type="entry name" value="AMINO ACID TRANSPORTER-RELATED"/>
    <property type="match status" value="1"/>
</dbReference>
<feature type="transmembrane region" description="Helical" evidence="5">
    <location>
        <begin position="281"/>
        <end position="309"/>
    </location>
</feature>
<dbReference type="GO" id="GO:0022857">
    <property type="term" value="F:transmembrane transporter activity"/>
    <property type="evidence" value="ECO:0007669"/>
    <property type="project" value="InterPro"/>
</dbReference>
<keyword evidence="8" id="KW-1185">Reference proteome</keyword>
<evidence type="ECO:0000256" key="1">
    <source>
        <dbReference type="ARBA" id="ARBA00004141"/>
    </source>
</evidence>
<feature type="transmembrane region" description="Helical" evidence="5">
    <location>
        <begin position="396"/>
        <end position="415"/>
    </location>
</feature>
<dbReference type="AlphaFoldDB" id="A0A248TPD9"/>
<evidence type="ECO:0000259" key="6">
    <source>
        <dbReference type="Pfam" id="PF00324"/>
    </source>
</evidence>
<evidence type="ECO:0000256" key="5">
    <source>
        <dbReference type="SAM" id="Phobius"/>
    </source>
</evidence>
<evidence type="ECO:0000256" key="3">
    <source>
        <dbReference type="ARBA" id="ARBA00022989"/>
    </source>
</evidence>
<dbReference type="InterPro" id="IPR004841">
    <property type="entry name" value="AA-permease/SLC12A_dom"/>
</dbReference>
<name>A0A248TPD9_9BACI</name>
<feature type="transmembrane region" description="Helical" evidence="5">
    <location>
        <begin position="39"/>
        <end position="60"/>
    </location>
</feature>
<keyword evidence="3 5" id="KW-1133">Transmembrane helix</keyword>
<keyword evidence="4 5" id="KW-0472">Membrane</keyword>
<dbReference type="Pfam" id="PF00324">
    <property type="entry name" value="AA_permease"/>
    <property type="match status" value="1"/>
</dbReference>
<feature type="transmembrane region" description="Helical" evidence="5">
    <location>
        <begin position="159"/>
        <end position="179"/>
    </location>
</feature>
<dbReference type="Gene3D" id="1.20.1740.10">
    <property type="entry name" value="Amino acid/polyamine transporter I"/>
    <property type="match status" value="1"/>
</dbReference>